<dbReference type="PROSITE" id="PS51257">
    <property type="entry name" value="PROKAR_LIPOPROTEIN"/>
    <property type="match status" value="1"/>
</dbReference>
<dbReference type="AlphaFoldDB" id="A0A5C6VPV8"/>
<evidence type="ECO:0000313" key="1">
    <source>
        <dbReference type="EMBL" id="TXC85398.1"/>
    </source>
</evidence>
<reference evidence="1 2" key="1">
    <citation type="submission" date="2019-08" db="EMBL/GenBank/DDBJ databases">
        <title>Genome of Luteibaculum oceani JCM 18817.</title>
        <authorList>
            <person name="Bowman J.P."/>
        </authorList>
    </citation>
    <scope>NUCLEOTIDE SEQUENCE [LARGE SCALE GENOMIC DNA]</scope>
    <source>
        <strain evidence="1 2">JCM 18817</strain>
    </source>
</reference>
<dbReference type="OrthoDB" id="9773531at2"/>
<dbReference type="InterPro" id="IPR017853">
    <property type="entry name" value="GH"/>
</dbReference>
<evidence type="ECO:0000313" key="2">
    <source>
        <dbReference type="Proteomes" id="UP000321168"/>
    </source>
</evidence>
<accession>A0A5C6VPV8</accession>
<evidence type="ECO:0008006" key="3">
    <source>
        <dbReference type="Google" id="ProtNLM"/>
    </source>
</evidence>
<dbReference type="SUPFAM" id="SSF51445">
    <property type="entry name" value="(Trans)glycosidases"/>
    <property type="match status" value="1"/>
</dbReference>
<comment type="caution">
    <text evidence="1">The sequence shown here is derived from an EMBL/GenBank/DDBJ whole genome shotgun (WGS) entry which is preliminary data.</text>
</comment>
<dbReference type="CDD" id="cd19608">
    <property type="entry name" value="GH113_mannanase-like"/>
    <property type="match status" value="1"/>
</dbReference>
<name>A0A5C6VPV8_9FLAO</name>
<dbReference type="Pfam" id="PF22612">
    <property type="entry name" value="GH113"/>
    <property type="match status" value="1"/>
</dbReference>
<dbReference type="EMBL" id="VORB01000001">
    <property type="protein sequence ID" value="TXC85398.1"/>
    <property type="molecule type" value="Genomic_DNA"/>
</dbReference>
<protein>
    <recommendedName>
        <fullName evidence="3">Glycoside hydrolase</fullName>
    </recommendedName>
</protein>
<dbReference type="Proteomes" id="UP000321168">
    <property type="component" value="Unassembled WGS sequence"/>
</dbReference>
<dbReference type="RefSeq" id="WP_147012796.1">
    <property type="nucleotide sequence ID" value="NZ_VORB01000001.1"/>
</dbReference>
<dbReference type="InterPro" id="IPR055151">
    <property type="entry name" value="GH113"/>
</dbReference>
<organism evidence="1 2">
    <name type="scientific">Luteibaculum oceani</name>
    <dbReference type="NCBI Taxonomy" id="1294296"/>
    <lineage>
        <taxon>Bacteria</taxon>
        <taxon>Pseudomonadati</taxon>
        <taxon>Bacteroidota</taxon>
        <taxon>Flavobacteriia</taxon>
        <taxon>Flavobacteriales</taxon>
        <taxon>Luteibaculaceae</taxon>
        <taxon>Luteibaculum</taxon>
    </lineage>
</organism>
<proteinExistence type="predicted"/>
<dbReference type="Gene3D" id="3.20.20.80">
    <property type="entry name" value="Glycosidases"/>
    <property type="match status" value="1"/>
</dbReference>
<keyword evidence="2" id="KW-1185">Reference proteome</keyword>
<gene>
    <name evidence="1" type="ORF">FRX97_01875</name>
</gene>
<sequence length="324" mass="37629">MIRLLLLSILGLILLSCDAQQMMYKGVSLVGSVKLPSDTSWKEIKILGANSITLMPYSYANGETGEFRFNEDWKWDGESYEGIDSCIKAAKKYGLTPIVKPHLWLNPGGFTGHHQFPSPAIWAKWFNDYKKYIVQFAELSEKHKLPLFCLANEMQSLWQEHPAYFEDLIASCRAVYSGKLVYASNWDEYNRFPYWHLLDYIGVNAYFPLESPSKAPTKWKAYHQTMNSLSDSLNLPVIFTEIGYRSIENPWEKPWESYTEVPFNGESQSLAWNTFFEALQDQDYVAGVFVWKWFPRVKNKGKSLGFSPQYKKAENTIKLWFHKL</sequence>